<dbReference type="EMBL" id="POUD01000342">
    <property type="protein sequence ID" value="PZG05934.1"/>
    <property type="molecule type" value="Genomic_DNA"/>
</dbReference>
<gene>
    <name evidence="10" type="ORF">C1J01_42970</name>
</gene>
<evidence type="ECO:0000256" key="8">
    <source>
        <dbReference type="ARBA" id="ARBA00037998"/>
    </source>
</evidence>
<dbReference type="OrthoDB" id="9807115at2"/>
<feature type="transmembrane region" description="Helical" evidence="9">
    <location>
        <begin position="6"/>
        <end position="28"/>
    </location>
</feature>
<evidence type="ECO:0000256" key="7">
    <source>
        <dbReference type="ARBA" id="ARBA00023136"/>
    </source>
</evidence>
<dbReference type="Pfam" id="PF02653">
    <property type="entry name" value="BPD_transp_2"/>
    <property type="match status" value="1"/>
</dbReference>
<feature type="transmembrane region" description="Helical" evidence="9">
    <location>
        <begin position="256"/>
        <end position="279"/>
    </location>
</feature>
<comment type="caution">
    <text evidence="10">The sequence shown here is derived from an EMBL/GenBank/DDBJ whole genome shotgun (WGS) entry which is preliminary data.</text>
</comment>
<dbReference type="GO" id="GO:0005886">
    <property type="term" value="C:plasma membrane"/>
    <property type="evidence" value="ECO:0007669"/>
    <property type="project" value="UniProtKB-SubCell"/>
</dbReference>
<comment type="subcellular location">
    <subcellularLocation>
        <location evidence="1">Cell membrane</location>
        <topology evidence="1">Multi-pass membrane protein</topology>
    </subcellularLocation>
</comment>
<evidence type="ECO:0000313" key="11">
    <source>
        <dbReference type="Proteomes" id="UP000249304"/>
    </source>
</evidence>
<proteinExistence type="inferred from homology"/>
<keyword evidence="5" id="KW-0029">Amino-acid transport</keyword>
<evidence type="ECO:0000256" key="4">
    <source>
        <dbReference type="ARBA" id="ARBA00022692"/>
    </source>
</evidence>
<keyword evidence="7 9" id="KW-0472">Membrane</keyword>
<accession>A0A2W2EMF8</accession>
<dbReference type="CDD" id="cd06582">
    <property type="entry name" value="TM_PBP1_LivH_like"/>
    <property type="match status" value="1"/>
</dbReference>
<comment type="similarity">
    <text evidence="8">Belongs to the binding-protein-dependent transport system permease family. LivHM subfamily.</text>
</comment>
<feature type="transmembrane region" description="Helical" evidence="9">
    <location>
        <begin position="190"/>
        <end position="216"/>
    </location>
</feature>
<organism evidence="10 11">
    <name type="scientific">Nonomuraea aridisoli</name>
    <dbReference type="NCBI Taxonomy" id="2070368"/>
    <lineage>
        <taxon>Bacteria</taxon>
        <taxon>Bacillati</taxon>
        <taxon>Actinomycetota</taxon>
        <taxon>Actinomycetes</taxon>
        <taxon>Streptosporangiales</taxon>
        <taxon>Streptosporangiaceae</taxon>
        <taxon>Nonomuraea</taxon>
    </lineage>
</organism>
<keyword evidence="11" id="KW-1185">Reference proteome</keyword>
<dbReference type="AlphaFoldDB" id="A0A2W2EMF8"/>
<evidence type="ECO:0000256" key="2">
    <source>
        <dbReference type="ARBA" id="ARBA00022448"/>
    </source>
</evidence>
<reference evidence="10 11" key="1">
    <citation type="submission" date="2018-01" db="EMBL/GenBank/DDBJ databases">
        <title>Draft genome sequence of Nonomuraea sp. KC333.</title>
        <authorList>
            <person name="Sahin N."/>
            <person name="Saygin H."/>
            <person name="Ay H."/>
        </authorList>
    </citation>
    <scope>NUCLEOTIDE SEQUENCE [LARGE SCALE GENOMIC DNA]</scope>
    <source>
        <strain evidence="10 11">KC333</strain>
    </source>
</reference>
<sequence>MVSLILQGLALGVLTGGLYALLASGLSLYFGVMRVVMVAHPAFLFLAAYLTYTVHTAFGVDPFLALPVTVPVFFVLGVAVQRLLVARLAPDNLAMMSVLLTFGLALTIEGLLGTFYTGSYRSISMEYATRSLTVGGVSLPYDRIIAFAVAALTLGVLFAVLVKSRFGRALRATIQHPEAARLVGIPTERVAGYGFGVGLATAAVGGTVLALITPFFPASHWVWIGKLMAIIVVGGLGSVVGAALAAVLLGVVEGVVLVTVDATWATMMFYVFVFLTLLARPQGFFGGRLAHRF</sequence>
<feature type="transmembrane region" description="Helical" evidence="9">
    <location>
        <begin position="35"/>
        <end position="52"/>
    </location>
</feature>
<evidence type="ECO:0000256" key="3">
    <source>
        <dbReference type="ARBA" id="ARBA00022475"/>
    </source>
</evidence>
<dbReference type="GO" id="GO:0022857">
    <property type="term" value="F:transmembrane transporter activity"/>
    <property type="evidence" value="ECO:0007669"/>
    <property type="project" value="InterPro"/>
</dbReference>
<dbReference type="InterPro" id="IPR052157">
    <property type="entry name" value="BCAA_transport_permease"/>
</dbReference>
<evidence type="ECO:0000256" key="9">
    <source>
        <dbReference type="SAM" id="Phobius"/>
    </source>
</evidence>
<feature type="transmembrane region" description="Helical" evidence="9">
    <location>
        <begin position="64"/>
        <end position="85"/>
    </location>
</feature>
<name>A0A2W2EMF8_9ACTN</name>
<feature type="transmembrane region" description="Helical" evidence="9">
    <location>
        <begin position="144"/>
        <end position="162"/>
    </location>
</feature>
<dbReference type="GO" id="GO:0006865">
    <property type="term" value="P:amino acid transport"/>
    <property type="evidence" value="ECO:0007669"/>
    <property type="project" value="UniProtKB-KW"/>
</dbReference>
<dbReference type="InterPro" id="IPR001851">
    <property type="entry name" value="ABC_transp_permease"/>
</dbReference>
<feature type="transmembrane region" description="Helical" evidence="9">
    <location>
        <begin position="97"/>
        <end position="116"/>
    </location>
</feature>
<dbReference type="Proteomes" id="UP000249304">
    <property type="component" value="Unassembled WGS sequence"/>
</dbReference>
<evidence type="ECO:0000256" key="1">
    <source>
        <dbReference type="ARBA" id="ARBA00004651"/>
    </source>
</evidence>
<feature type="transmembrane region" description="Helical" evidence="9">
    <location>
        <begin position="228"/>
        <end position="249"/>
    </location>
</feature>
<dbReference type="PANTHER" id="PTHR11795">
    <property type="entry name" value="BRANCHED-CHAIN AMINO ACID TRANSPORT SYSTEM PERMEASE PROTEIN LIVH"/>
    <property type="match status" value="1"/>
</dbReference>
<keyword evidence="4 9" id="KW-0812">Transmembrane</keyword>
<evidence type="ECO:0000256" key="6">
    <source>
        <dbReference type="ARBA" id="ARBA00022989"/>
    </source>
</evidence>
<keyword evidence="3" id="KW-1003">Cell membrane</keyword>
<keyword evidence="6 9" id="KW-1133">Transmembrane helix</keyword>
<protein>
    <submittedName>
        <fullName evidence="10">Amino acid ABC transporter permease</fullName>
    </submittedName>
</protein>
<keyword evidence="2" id="KW-0813">Transport</keyword>
<evidence type="ECO:0000313" key="10">
    <source>
        <dbReference type="EMBL" id="PZG05934.1"/>
    </source>
</evidence>
<dbReference type="PANTHER" id="PTHR11795:SF445">
    <property type="entry name" value="AMINO ACID ABC TRANSPORTER PERMEASE PROTEIN"/>
    <property type="match status" value="1"/>
</dbReference>
<evidence type="ECO:0000256" key="5">
    <source>
        <dbReference type="ARBA" id="ARBA00022970"/>
    </source>
</evidence>